<dbReference type="EMBL" id="CP036275">
    <property type="protein sequence ID" value="QDU39591.1"/>
    <property type="molecule type" value="Genomic_DNA"/>
</dbReference>
<protein>
    <submittedName>
        <fullName evidence="2">PQQ enzyme repeat protein</fullName>
    </submittedName>
</protein>
<evidence type="ECO:0000313" key="2">
    <source>
        <dbReference type="EMBL" id="QDU39591.1"/>
    </source>
</evidence>
<dbReference type="OrthoDB" id="244732at2"/>
<dbReference type="InterPro" id="IPR015943">
    <property type="entry name" value="WD40/YVTN_repeat-like_dom_sf"/>
</dbReference>
<evidence type="ECO:0000313" key="3">
    <source>
        <dbReference type="Proteomes" id="UP000320496"/>
    </source>
</evidence>
<feature type="domain" description="Pyrrolo-quinoline quinone repeat" evidence="1">
    <location>
        <begin position="53"/>
        <end position="185"/>
    </location>
</feature>
<accession>A0A517ZAY3</accession>
<dbReference type="Gene3D" id="2.130.10.10">
    <property type="entry name" value="YVTN repeat-like/Quinoprotein amine dehydrogenase"/>
    <property type="match status" value="2"/>
</dbReference>
<dbReference type="PANTHER" id="PTHR34512">
    <property type="entry name" value="CELL SURFACE PROTEIN"/>
    <property type="match status" value="1"/>
</dbReference>
<dbReference type="KEGG" id="mri:Mal4_39370"/>
<dbReference type="SUPFAM" id="SSF50998">
    <property type="entry name" value="Quinoprotein alcohol dehydrogenase-like"/>
    <property type="match status" value="1"/>
</dbReference>
<organism evidence="2 3">
    <name type="scientific">Maioricimonas rarisocia</name>
    <dbReference type="NCBI Taxonomy" id="2528026"/>
    <lineage>
        <taxon>Bacteria</taxon>
        <taxon>Pseudomonadati</taxon>
        <taxon>Planctomycetota</taxon>
        <taxon>Planctomycetia</taxon>
        <taxon>Planctomycetales</taxon>
        <taxon>Planctomycetaceae</taxon>
        <taxon>Maioricimonas</taxon>
    </lineage>
</organism>
<keyword evidence="3" id="KW-1185">Reference proteome</keyword>
<reference evidence="2 3" key="1">
    <citation type="submission" date="2019-02" db="EMBL/GenBank/DDBJ databases">
        <title>Deep-cultivation of Planctomycetes and their phenomic and genomic characterization uncovers novel biology.</title>
        <authorList>
            <person name="Wiegand S."/>
            <person name="Jogler M."/>
            <person name="Boedeker C."/>
            <person name="Pinto D."/>
            <person name="Vollmers J."/>
            <person name="Rivas-Marin E."/>
            <person name="Kohn T."/>
            <person name="Peeters S.H."/>
            <person name="Heuer A."/>
            <person name="Rast P."/>
            <person name="Oberbeckmann S."/>
            <person name="Bunk B."/>
            <person name="Jeske O."/>
            <person name="Meyerdierks A."/>
            <person name="Storesund J.E."/>
            <person name="Kallscheuer N."/>
            <person name="Luecker S."/>
            <person name="Lage O.M."/>
            <person name="Pohl T."/>
            <person name="Merkel B.J."/>
            <person name="Hornburger P."/>
            <person name="Mueller R.-W."/>
            <person name="Bruemmer F."/>
            <person name="Labrenz M."/>
            <person name="Spormann A.M."/>
            <person name="Op den Camp H."/>
            <person name="Overmann J."/>
            <person name="Amann R."/>
            <person name="Jetten M.S.M."/>
            <person name="Mascher T."/>
            <person name="Medema M.H."/>
            <person name="Devos D.P."/>
            <person name="Kaster A.-K."/>
            <person name="Ovreas L."/>
            <person name="Rohde M."/>
            <person name="Galperin M.Y."/>
            <person name="Jogler C."/>
        </authorList>
    </citation>
    <scope>NUCLEOTIDE SEQUENCE [LARGE SCALE GENOMIC DNA]</scope>
    <source>
        <strain evidence="2 3">Mal4</strain>
    </source>
</reference>
<dbReference type="AlphaFoldDB" id="A0A517ZAY3"/>
<dbReference type="Proteomes" id="UP000320496">
    <property type="component" value="Chromosome"/>
</dbReference>
<sequence length="532" mass="58001">MHSRLILLIAGLVLSAGLRGEAGDNWPQPAGPNGNWQVEGDPPVEWSVTRNENIRWRTPLPEAGMSGVTVWGDRVFVTTHVPIAALEEKGAVTDIVGYCLDANTGETLWTVTLPGTAFISLAGGFTDGTVFAPITDGEHVWFFNRCGSMGCYDMEGQRVWLREWKPRFKHNNRQAEPYLVGDTILYVEVANKEQGAKIQKWSAPGVKSASTAAPEGIDEKEVWTYLHGIDKRTGKVLWRESAGTVVHNTPVVGKTADGTLAVSHARGGPHRPFEKPAGQSLTSLAPGEEGKTLWSTELPGYDPSFASHWNEQYVFGFRRGHHVVLDAATGEILREQPLYTGATVWKYRSDAGDWKKETDVAVKAGKGHPNTNQANIVIGDWHWFLSHNVHYLGRVHIETGAVEYLELPAQLMPSAESREQDVWLWGKGHPGNRPLNASGFAVGDKGNKGTGWGHISAASPTRVGRYLFLPVVTGTVYVIDTEAESLTPDAVVAVNDLGPGGETWTLATVTYANGRLYAHTMKEIVCIGVATD</sequence>
<dbReference type="PANTHER" id="PTHR34512:SF30">
    <property type="entry name" value="OUTER MEMBRANE PROTEIN ASSEMBLY FACTOR BAMB"/>
    <property type="match status" value="1"/>
</dbReference>
<feature type="domain" description="Pyrrolo-quinoline quinone repeat" evidence="1">
    <location>
        <begin position="218"/>
        <end position="340"/>
    </location>
</feature>
<evidence type="ECO:0000259" key="1">
    <source>
        <dbReference type="Pfam" id="PF13360"/>
    </source>
</evidence>
<name>A0A517ZAY3_9PLAN</name>
<dbReference type="InterPro" id="IPR002372">
    <property type="entry name" value="PQQ_rpt_dom"/>
</dbReference>
<gene>
    <name evidence="2" type="ORF">Mal4_39370</name>
</gene>
<dbReference type="InterPro" id="IPR011047">
    <property type="entry name" value="Quinoprotein_ADH-like_sf"/>
</dbReference>
<dbReference type="Pfam" id="PF13360">
    <property type="entry name" value="PQQ_2"/>
    <property type="match status" value="2"/>
</dbReference>
<dbReference type="RefSeq" id="WP_145370760.1">
    <property type="nucleotide sequence ID" value="NZ_CP036275.1"/>
</dbReference>
<proteinExistence type="predicted"/>